<organism evidence="3 4">
    <name type="scientific">Mycobacterium spongiae</name>
    <dbReference type="NCBI Taxonomy" id="886343"/>
    <lineage>
        <taxon>Bacteria</taxon>
        <taxon>Bacillati</taxon>
        <taxon>Actinomycetota</taxon>
        <taxon>Actinomycetes</taxon>
        <taxon>Mycobacteriales</taxon>
        <taxon>Mycobacteriaceae</taxon>
        <taxon>Mycobacterium</taxon>
    </lineage>
</organism>
<evidence type="ECO:0000313" key="4">
    <source>
        <dbReference type="Proteomes" id="UP000682202"/>
    </source>
</evidence>
<dbReference type="InterPro" id="IPR038332">
    <property type="entry name" value="PPE_sf"/>
</dbReference>
<dbReference type="EMBL" id="CP046600">
    <property type="protein sequence ID" value="QUR68799.1"/>
    <property type="molecule type" value="Genomic_DNA"/>
</dbReference>
<dbReference type="AlphaFoldDB" id="A0A975JZW8"/>
<proteinExistence type="predicted"/>
<keyword evidence="4" id="KW-1185">Reference proteome</keyword>
<dbReference type="Pfam" id="PF00934">
    <property type="entry name" value="PE"/>
    <property type="match status" value="1"/>
</dbReference>
<feature type="domain" description="PE" evidence="2">
    <location>
        <begin position="4"/>
        <end position="94"/>
    </location>
</feature>
<feature type="compositionally biased region" description="Polar residues" evidence="1">
    <location>
        <begin position="135"/>
        <end position="156"/>
    </location>
</feature>
<name>A0A975JZW8_9MYCO</name>
<evidence type="ECO:0000256" key="1">
    <source>
        <dbReference type="SAM" id="MobiDB-lite"/>
    </source>
</evidence>
<gene>
    <name evidence="3" type="ORF">F6B93_18485</name>
</gene>
<dbReference type="Gene3D" id="1.10.287.850">
    <property type="entry name" value="HP0062-like domain"/>
    <property type="match status" value="1"/>
</dbReference>
<dbReference type="InterPro" id="IPR000084">
    <property type="entry name" value="PE-PGRS_N"/>
</dbReference>
<evidence type="ECO:0000313" key="3">
    <source>
        <dbReference type="EMBL" id="QUR68799.1"/>
    </source>
</evidence>
<accession>A0A975JZW8</accession>
<feature type="region of interest" description="Disordered" evidence="1">
    <location>
        <begin position="108"/>
        <end position="156"/>
    </location>
</feature>
<dbReference type="SUPFAM" id="SSF140459">
    <property type="entry name" value="PE/PPE dimer-like"/>
    <property type="match status" value="1"/>
</dbReference>
<reference evidence="3" key="1">
    <citation type="submission" date="2019-12" db="EMBL/GenBank/DDBJ databases">
        <title>Mycobacterium spongiae sp. nov.</title>
        <authorList>
            <person name="Stinear T."/>
        </authorList>
    </citation>
    <scope>NUCLEOTIDE SEQUENCE</scope>
    <source>
        <strain evidence="3">FSD4b-SM</strain>
    </source>
</reference>
<protein>
    <submittedName>
        <fullName evidence="3">PE domain-containing protein</fullName>
    </submittedName>
</protein>
<dbReference type="Proteomes" id="UP000682202">
    <property type="component" value="Chromosome"/>
</dbReference>
<evidence type="ECO:0000259" key="2">
    <source>
        <dbReference type="Pfam" id="PF00934"/>
    </source>
</evidence>
<sequence length="156" mass="15504">MSYVVAVPEVVAAAATDLAGIGSTLNAANVAAAVPTMGVLAAGADEVSAAVAALFSAHARTYRALSTQVAGFHAQFVQAHARAGSTYATAEAANASPSAAVQQDVLGAINVPSRHRSAGAPTTRSSRKHPPDAGSSFSPTSRRAGPSESSDPFDSS</sequence>
<dbReference type="KEGG" id="mspg:F6B93_18485"/>
<dbReference type="FunFam" id="1.10.287.850:FF:000001">
    <property type="entry name" value="PE_PGRS39"/>
    <property type="match status" value="1"/>
</dbReference>